<feature type="transmembrane region" description="Helical" evidence="1">
    <location>
        <begin position="30"/>
        <end position="51"/>
    </location>
</feature>
<dbReference type="Gene3D" id="1.10.287.3510">
    <property type="match status" value="1"/>
</dbReference>
<keyword evidence="1" id="KW-0472">Membrane</keyword>
<feature type="transmembrane region" description="Helical" evidence="1">
    <location>
        <begin position="6"/>
        <end position="23"/>
    </location>
</feature>
<organism evidence="2">
    <name type="scientific">Zaptyx exodonta</name>
    <dbReference type="NCBI Taxonomy" id="1885848"/>
    <lineage>
        <taxon>Eukaryota</taxon>
        <taxon>Metazoa</taxon>
        <taxon>Spiralia</taxon>
        <taxon>Lophotrochozoa</taxon>
        <taxon>Mollusca</taxon>
        <taxon>Gastropoda</taxon>
        <taxon>Heterobranchia</taxon>
        <taxon>Euthyneura</taxon>
        <taxon>Panpulmonata</taxon>
        <taxon>Eupulmonata</taxon>
        <taxon>Stylommatophora</taxon>
        <taxon>Helicina</taxon>
        <taxon>Clausilioidea</taxon>
        <taxon>Clausiliidae</taxon>
        <taxon>Phaedusinae</taxon>
        <taxon>Zaptyx</taxon>
    </lineage>
</organism>
<keyword evidence="2" id="KW-0496">Mitochondrion</keyword>
<dbReference type="EMBL" id="LC172059">
    <property type="protein sequence ID" value="BBA10553.1"/>
    <property type="molecule type" value="Genomic_DNA"/>
</dbReference>
<evidence type="ECO:0000256" key="1">
    <source>
        <dbReference type="SAM" id="Phobius"/>
    </source>
</evidence>
<keyword evidence="1" id="KW-1133">Transmembrane helix</keyword>
<geneLocation type="mitochondrion" evidence="2"/>
<dbReference type="AlphaFoldDB" id="A0A224ABP7"/>
<name>A0A224ABP7_9EUPU</name>
<keyword evidence="1" id="KW-0812">Transmembrane</keyword>
<reference evidence="2" key="1">
    <citation type="journal article" date="2017" name="Zool. J. Linn. Soc.">
        <title>Molecular phylogeny, frequent parallel evolution and new system of Japanese clausiliid land snails (Gastropoda: Stylommatophora).</title>
        <authorList>
            <person name="Motochin R."/>
            <person name="Wang M."/>
            <person name="Ueshima R."/>
        </authorList>
    </citation>
    <scope>NUCLEOTIDE SEQUENCE</scope>
    <source>
        <strain evidence="2">AK34</strain>
        <tissue evidence="2">Muscle</tissue>
    </source>
</reference>
<gene>
    <name evidence="2" type="primary">ND4L</name>
</gene>
<protein>
    <submittedName>
        <fullName evidence="2">NADH dehydrogenase subunit 4L</fullName>
    </submittedName>
</protein>
<evidence type="ECO:0000313" key="2">
    <source>
        <dbReference type="EMBL" id="BBA10553.1"/>
    </source>
</evidence>
<sequence length="95" mass="10935">MLTLLLATLIMLMICHFYLYSNYFHYLSSLLILESMVLFLLVFMVSFSYVLLESLMIYLFVLTLSVCEAALGLTLLISLVKLKSNDLIYSCSLSW</sequence>
<feature type="transmembrane region" description="Helical" evidence="1">
    <location>
        <begin position="57"/>
        <end position="80"/>
    </location>
</feature>
<accession>A0A224ABP7</accession>
<proteinExistence type="predicted"/>